<feature type="domain" description="F-box" evidence="1">
    <location>
        <begin position="1"/>
        <end position="49"/>
    </location>
</feature>
<dbReference type="PROSITE" id="PS50181">
    <property type="entry name" value="FBOX"/>
    <property type="match status" value="1"/>
</dbReference>
<evidence type="ECO:0000313" key="2">
    <source>
        <dbReference type="EMBL" id="OJJ50738.1"/>
    </source>
</evidence>
<dbReference type="STRING" id="1073090.A0A1L9SU54"/>
<dbReference type="Proteomes" id="UP000184188">
    <property type="component" value="Unassembled WGS sequence"/>
</dbReference>
<gene>
    <name evidence="2" type="ORF">ASPZODRAFT_137882</name>
</gene>
<dbReference type="InterPro" id="IPR001810">
    <property type="entry name" value="F-box_dom"/>
</dbReference>
<dbReference type="AlphaFoldDB" id="A0A1L9SU54"/>
<name>A0A1L9SU54_9EURO</name>
<evidence type="ECO:0000313" key="3">
    <source>
        <dbReference type="Proteomes" id="UP000184188"/>
    </source>
</evidence>
<accession>A0A1L9SU54</accession>
<protein>
    <recommendedName>
        <fullName evidence="1">F-box domain-containing protein</fullName>
    </recommendedName>
</protein>
<dbReference type="GeneID" id="34610856"/>
<dbReference type="RefSeq" id="XP_022585248.1">
    <property type="nucleotide sequence ID" value="XM_022724391.1"/>
</dbReference>
<dbReference type="EMBL" id="KV878336">
    <property type="protein sequence ID" value="OJJ50738.1"/>
    <property type="molecule type" value="Genomic_DNA"/>
</dbReference>
<evidence type="ECO:0000259" key="1">
    <source>
        <dbReference type="PROSITE" id="PS50181"/>
    </source>
</evidence>
<dbReference type="OrthoDB" id="5279008at2759"/>
<sequence length="392" mass="43490">MSLNTLPPELLEQIALFTGTPELFALRLTCRDTQQRTLYTFSARFFSSLGCDLSTSSVARLDAIASHGHLRENVRSICFARRAGVSLGEGFVWERYPWGTIKEEPAIRNTERLRRSLLRFPHCDSFAVYAGYPETSTAKLTTSDVLGVVLDLLNTTQLPVRSFQLVYRSGSIDMRRLPKTRRFSSASMLPNGWSALRTMQLHQLVTVQTLPFLLGMAVHAPQLTSLSLRLAPADLAGEFVYELARVERLAPITELAIEHTACRAEDLRLFLSRLGRSLSSLVLHNVCLLSSDSSISFSTAASVAVPIDLATWATVFHALAQDCPRLQAVAFQELSLSPSARERSPVSFRLDERENKTQCICLQERPPGQVLGVSYTGPEMTRALTMLESAVV</sequence>
<dbReference type="VEuPathDB" id="FungiDB:ASPZODRAFT_137882"/>
<reference evidence="3" key="1">
    <citation type="journal article" date="2017" name="Genome Biol.">
        <title>Comparative genomics reveals high biological diversity and specific adaptations in the industrially and medically important fungal genus Aspergillus.</title>
        <authorList>
            <person name="de Vries R.P."/>
            <person name="Riley R."/>
            <person name="Wiebenga A."/>
            <person name="Aguilar-Osorio G."/>
            <person name="Amillis S."/>
            <person name="Uchima C.A."/>
            <person name="Anderluh G."/>
            <person name="Asadollahi M."/>
            <person name="Askin M."/>
            <person name="Barry K."/>
            <person name="Battaglia E."/>
            <person name="Bayram O."/>
            <person name="Benocci T."/>
            <person name="Braus-Stromeyer S.A."/>
            <person name="Caldana C."/>
            <person name="Canovas D."/>
            <person name="Cerqueira G.C."/>
            <person name="Chen F."/>
            <person name="Chen W."/>
            <person name="Choi C."/>
            <person name="Clum A."/>
            <person name="Dos Santos R.A."/>
            <person name="Damasio A.R."/>
            <person name="Diallinas G."/>
            <person name="Emri T."/>
            <person name="Fekete E."/>
            <person name="Flipphi M."/>
            <person name="Freyberg S."/>
            <person name="Gallo A."/>
            <person name="Gournas C."/>
            <person name="Habgood R."/>
            <person name="Hainaut M."/>
            <person name="Harispe M.L."/>
            <person name="Henrissat B."/>
            <person name="Hilden K.S."/>
            <person name="Hope R."/>
            <person name="Hossain A."/>
            <person name="Karabika E."/>
            <person name="Karaffa L."/>
            <person name="Karanyi Z."/>
            <person name="Krasevec N."/>
            <person name="Kuo A."/>
            <person name="Kusch H."/>
            <person name="LaButti K."/>
            <person name="Lagendijk E.L."/>
            <person name="Lapidus A."/>
            <person name="Levasseur A."/>
            <person name="Lindquist E."/>
            <person name="Lipzen A."/>
            <person name="Logrieco A.F."/>
            <person name="MacCabe A."/>
            <person name="Maekelae M.R."/>
            <person name="Malavazi I."/>
            <person name="Melin P."/>
            <person name="Meyer V."/>
            <person name="Mielnichuk N."/>
            <person name="Miskei M."/>
            <person name="Molnar A.P."/>
            <person name="Mule G."/>
            <person name="Ngan C.Y."/>
            <person name="Orejas M."/>
            <person name="Orosz E."/>
            <person name="Ouedraogo J.P."/>
            <person name="Overkamp K.M."/>
            <person name="Park H.-S."/>
            <person name="Perrone G."/>
            <person name="Piumi F."/>
            <person name="Punt P.J."/>
            <person name="Ram A.F."/>
            <person name="Ramon A."/>
            <person name="Rauscher S."/>
            <person name="Record E."/>
            <person name="Riano-Pachon D.M."/>
            <person name="Robert V."/>
            <person name="Roehrig J."/>
            <person name="Ruller R."/>
            <person name="Salamov A."/>
            <person name="Salih N.S."/>
            <person name="Samson R.A."/>
            <person name="Sandor E."/>
            <person name="Sanguinetti M."/>
            <person name="Schuetze T."/>
            <person name="Sepcic K."/>
            <person name="Shelest E."/>
            <person name="Sherlock G."/>
            <person name="Sophianopoulou V."/>
            <person name="Squina F.M."/>
            <person name="Sun H."/>
            <person name="Susca A."/>
            <person name="Todd R.B."/>
            <person name="Tsang A."/>
            <person name="Unkles S.E."/>
            <person name="van de Wiele N."/>
            <person name="van Rossen-Uffink D."/>
            <person name="Oliveira J.V."/>
            <person name="Vesth T.C."/>
            <person name="Visser J."/>
            <person name="Yu J.-H."/>
            <person name="Zhou M."/>
            <person name="Andersen M.R."/>
            <person name="Archer D.B."/>
            <person name="Baker S.E."/>
            <person name="Benoit I."/>
            <person name="Brakhage A.A."/>
            <person name="Braus G.H."/>
            <person name="Fischer R."/>
            <person name="Frisvad J.C."/>
            <person name="Goldman G.H."/>
            <person name="Houbraken J."/>
            <person name="Oakley B."/>
            <person name="Pocsi I."/>
            <person name="Scazzocchio C."/>
            <person name="Seiboth B."/>
            <person name="vanKuyk P.A."/>
            <person name="Wortman J."/>
            <person name="Dyer P.S."/>
            <person name="Grigoriev I.V."/>
        </authorList>
    </citation>
    <scope>NUCLEOTIDE SEQUENCE [LARGE SCALE GENOMIC DNA]</scope>
    <source>
        <strain evidence="3">CBS 506.65</strain>
    </source>
</reference>
<proteinExistence type="predicted"/>
<keyword evidence="3" id="KW-1185">Reference proteome</keyword>
<organism evidence="2 3">
    <name type="scientific">Penicilliopsis zonata CBS 506.65</name>
    <dbReference type="NCBI Taxonomy" id="1073090"/>
    <lineage>
        <taxon>Eukaryota</taxon>
        <taxon>Fungi</taxon>
        <taxon>Dikarya</taxon>
        <taxon>Ascomycota</taxon>
        <taxon>Pezizomycotina</taxon>
        <taxon>Eurotiomycetes</taxon>
        <taxon>Eurotiomycetidae</taxon>
        <taxon>Eurotiales</taxon>
        <taxon>Aspergillaceae</taxon>
        <taxon>Penicilliopsis</taxon>
    </lineage>
</organism>